<evidence type="ECO:0008006" key="3">
    <source>
        <dbReference type="Google" id="ProtNLM"/>
    </source>
</evidence>
<proteinExistence type="predicted"/>
<dbReference type="RefSeq" id="WP_197920895.1">
    <property type="nucleotide sequence ID" value="NZ_CAWPTA010000007.1"/>
</dbReference>
<name>A0ABS0N4G3_9SPHN</name>
<organism evidence="1 2">
    <name type="scientific">Aurantiacibacter sediminis</name>
    <dbReference type="NCBI Taxonomy" id="2793064"/>
    <lineage>
        <taxon>Bacteria</taxon>
        <taxon>Pseudomonadati</taxon>
        <taxon>Pseudomonadota</taxon>
        <taxon>Alphaproteobacteria</taxon>
        <taxon>Sphingomonadales</taxon>
        <taxon>Erythrobacteraceae</taxon>
        <taxon>Aurantiacibacter</taxon>
    </lineage>
</organism>
<evidence type="ECO:0000313" key="2">
    <source>
        <dbReference type="Proteomes" id="UP000602442"/>
    </source>
</evidence>
<sequence>MTRATPSQATSYVTAPAAEPLAEDDPLLGFTPAPHTHPRKNSITADRQRAFIAHLAATGIVKQAARHIGASLEALYKLRQRPGAEEFAAAWEAAVDRGVSRLEDCALARAIAGEERMVVSSGKVLGTEVRHNEALVMFFLKNRRADRYGSNGALANVVPGHPLYERIREEVKAELRAEARARRPQVLASLNAKLDKMRERREAAEKLISS</sequence>
<gene>
    <name evidence="1" type="ORF">I5L03_06240</name>
</gene>
<reference evidence="1 2" key="1">
    <citation type="submission" date="2020-11" db="EMBL/GenBank/DDBJ databases">
        <title>Erythrobacter sediminis sp. nov., a marine bacterium from a tidal flat of Garorim Bay.</title>
        <authorList>
            <person name="Kim D."/>
            <person name="Yoo Y."/>
            <person name="Kim J.-J."/>
        </authorList>
    </citation>
    <scope>NUCLEOTIDE SEQUENCE [LARGE SCALE GENOMIC DNA]</scope>
    <source>
        <strain evidence="1 2">JGD-13</strain>
    </source>
</reference>
<dbReference type="Proteomes" id="UP000602442">
    <property type="component" value="Unassembled WGS sequence"/>
</dbReference>
<protein>
    <recommendedName>
        <fullName evidence="3">Terminase</fullName>
    </recommendedName>
</protein>
<accession>A0ABS0N4G3</accession>
<dbReference type="EMBL" id="JAEANY010000002">
    <property type="protein sequence ID" value="MBH5322181.1"/>
    <property type="molecule type" value="Genomic_DNA"/>
</dbReference>
<keyword evidence="2" id="KW-1185">Reference proteome</keyword>
<evidence type="ECO:0000313" key="1">
    <source>
        <dbReference type="EMBL" id="MBH5322181.1"/>
    </source>
</evidence>
<comment type="caution">
    <text evidence="1">The sequence shown here is derived from an EMBL/GenBank/DDBJ whole genome shotgun (WGS) entry which is preliminary data.</text>
</comment>